<reference evidence="6 7" key="1">
    <citation type="journal article" date="2019" name="Environ. Microbiol.">
        <title>Species interactions and distinct microbial communities in high Arctic permafrost affected cryosols are associated with the CH4 and CO2 gas fluxes.</title>
        <authorList>
            <person name="Altshuler I."/>
            <person name="Hamel J."/>
            <person name="Turney S."/>
            <person name="Magnuson E."/>
            <person name="Levesque R."/>
            <person name="Greer C."/>
            <person name="Whyte L.G."/>
        </authorList>
    </citation>
    <scope>NUCLEOTIDE SEQUENCE [LARGE SCALE GENOMIC DNA]</scope>
    <source>
        <strain evidence="6 7">S9.3B</strain>
    </source>
</reference>
<keyword evidence="3" id="KW-0732">Signal</keyword>
<dbReference type="OrthoDB" id="9803988at2"/>
<accession>A0A502G6T9</accession>
<organism evidence="6 7">
    <name type="scientific">Muricoccus nepalensis</name>
    <dbReference type="NCBI Taxonomy" id="1854500"/>
    <lineage>
        <taxon>Bacteria</taxon>
        <taxon>Pseudomonadati</taxon>
        <taxon>Pseudomonadota</taxon>
        <taxon>Alphaproteobacteria</taxon>
        <taxon>Acetobacterales</taxon>
        <taxon>Roseomonadaceae</taxon>
        <taxon>Muricoccus</taxon>
    </lineage>
</organism>
<protein>
    <submittedName>
        <fullName evidence="6">ABC transporter substrate-binding protein</fullName>
    </submittedName>
</protein>
<evidence type="ECO:0000256" key="3">
    <source>
        <dbReference type="ARBA" id="ARBA00022729"/>
    </source>
</evidence>
<dbReference type="Proteomes" id="UP000317078">
    <property type="component" value="Unassembled WGS sequence"/>
</dbReference>
<comment type="similarity">
    <text evidence="2">Belongs to the bacterial solute-binding protein 5 family.</text>
</comment>
<sequence>MPPLPRPEHSATIPSILTNPDPGRLVWNAQPRGCAPPRNGPWSVANRKRRHGRSREHGNGQESIQGAVRIGCRPRLSPHRIPPSVSTTAGGTKRQDTLAANRGKGGCQEARPAGRSATGGAAGGIMEGLLMRTPPRLFRPFLLAAALASGAVAPFTPAQGAMVLNVGLAGDPGPLDPAQSGNFIDRNVFAAICDKLIDTDADMNYVPQLATRWEWSDDQRVLTLHLREGVRFQDGTAFDAEAAKVNLDRYRTLPRSLRRAELAALEAVEVTGPFTLRLRLQAPSAPLLAALADRSGMMLSPAAIQQRGEAIGQRPVCAGPFSFTERVAQDRIVVDRFDGYWNAAAISIDRIVYRPITDSTVRLLNLRSGSLQIVDQVAPTDVAEVQSNRRLRLARHVAAAYRTLQFNVAHGPRAETPLGRDPRVRQAFEKAIDREAINQVVFNGLFVASNQTEAPGSRYWNPDHPVGGADLAAARALLRQAGITRVPFTLQLANTPVDGQIGEVIQSMARDAGFDVRLEQVESNAGTQKNQAGDFDAALLTWSGRSDPDANLSIWFACNGPFNFGRYCNPRMEALLGEARGLADPARRAPLYRQVVDLYRGDAPHVILYHYTWLWGLSERVEGFVPNADGLIRVQGLRLRP</sequence>
<evidence type="ECO:0000259" key="5">
    <source>
        <dbReference type="Pfam" id="PF00496"/>
    </source>
</evidence>
<dbReference type="SUPFAM" id="SSF53850">
    <property type="entry name" value="Periplasmic binding protein-like II"/>
    <property type="match status" value="1"/>
</dbReference>
<dbReference type="AlphaFoldDB" id="A0A502G6T9"/>
<dbReference type="PANTHER" id="PTHR30290">
    <property type="entry name" value="PERIPLASMIC BINDING COMPONENT OF ABC TRANSPORTER"/>
    <property type="match status" value="1"/>
</dbReference>
<evidence type="ECO:0000313" key="7">
    <source>
        <dbReference type="Proteomes" id="UP000317078"/>
    </source>
</evidence>
<comment type="subcellular location">
    <subcellularLocation>
        <location evidence="1">Periplasm</location>
    </subcellularLocation>
</comment>
<feature type="compositionally biased region" description="Low complexity" evidence="4">
    <location>
        <begin position="110"/>
        <end position="119"/>
    </location>
</feature>
<gene>
    <name evidence="6" type="ORF">EAH89_10330</name>
</gene>
<dbReference type="Pfam" id="PF00496">
    <property type="entry name" value="SBP_bac_5"/>
    <property type="match status" value="1"/>
</dbReference>
<dbReference type="InterPro" id="IPR039424">
    <property type="entry name" value="SBP_5"/>
</dbReference>
<dbReference type="GO" id="GO:0015833">
    <property type="term" value="P:peptide transport"/>
    <property type="evidence" value="ECO:0007669"/>
    <property type="project" value="TreeGrafter"/>
</dbReference>
<comment type="caution">
    <text evidence="6">The sequence shown here is derived from an EMBL/GenBank/DDBJ whole genome shotgun (WGS) entry which is preliminary data.</text>
</comment>
<dbReference type="PANTHER" id="PTHR30290:SF38">
    <property type="entry name" value="D,D-DIPEPTIDE-BINDING PERIPLASMIC PROTEIN DDPA-RELATED"/>
    <property type="match status" value="1"/>
</dbReference>
<feature type="domain" description="Solute-binding protein family 5" evidence="5">
    <location>
        <begin position="205"/>
        <end position="560"/>
    </location>
</feature>
<proteinExistence type="inferred from homology"/>
<dbReference type="Gene3D" id="3.90.76.10">
    <property type="entry name" value="Dipeptide-binding Protein, Domain 1"/>
    <property type="match status" value="1"/>
</dbReference>
<evidence type="ECO:0000256" key="4">
    <source>
        <dbReference type="SAM" id="MobiDB-lite"/>
    </source>
</evidence>
<evidence type="ECO:0000313" key="6">
    <source>
        <dbReference type="EMBL" id="TPG57807.1"/>
    </source>
</evidence>
<dbReference type="GO" id="GO:1904680">
    <property type="term" value="F:peptide transmembrane transporter activity"/>
    <property type="evidence" value="ECO:0007669"/>
    <property type="project" value="TreeGrafter"/>
</dbReference>
<dbReference type="EMBL" id="RCZP01000007">
    <property type="protein sequence ID" value="TPG57807.1"/>
    <property type="molecule type" value="Genomic_DNA"/>
</dbReference>
<dbReference type="Gene3D" id="3.10.105.10">
    <property type="entry name" value="Dipeptide-binding Protein, Domain 3"/>
    <property type="match status" value="1"/>
</dbReference>
<dbReference type="InterPro" id="IPR000914">
    <property type="entry name" value="SBP_5_dom"/>
</dbReference>
<name>A0A502G6T9_9PROT</name>
<evidence type="ECO:0000256" key="1">
    <source>
        <dbReference type="ARBA" id="ARBA00004418"/>
    </source>
</evidence>
<keyword evidence="7" id="KW-1185">Reference proteome</keyword>
<dbReference type="Gene3D" id="3.40.190.10">
    <property type="entry name" value="Periplasmic binding protein-like II"/>
    <property type="match status" value="1"/>
</dbReference>
<feature type="region of interest" description="Disordered" evidence="4">
    <location>
        <begin position="1"/>
        <end position="119"/>
    </location>
</feature>
<evidence type="ECO:0000256" key="2">
    <source>
        <dbReference type="ARBA" id="ARBA00005695"/>
    </source>
</evidence>